<feature type="region of interest" description="Disordered" evidence="1">
    <location>
        <begin position="76"/>
        <end position="99"/>
    </location>
</feature>
<evidence type="ECO:0000313" key="2">
    <source>
        <dbReference type="EMBL" id="KAF5180696.1"/>
    </source>
</evidence>
<evidence type="ECO:0000256" key="1">
    <source>
        <dbReference type="SAM" id="MobiDB-lite"/>
    </source>
</evidence>
<feature type="compositionally biased region" description="Polar residues" evidence="1">
    <location>
        <begin position="80"/>
        <end position="92"/>
    </location>
</feature>
<reference evidence="2 3" key="1">
    <citation type="submission" date="2020-06" db="EMBL/GenBank/DDBJ databases">
        <title>Transcriptomic and genomic resources for Thalictrum thalictroides and T. hernandezii: Facilitating candidate gene discovery in an emerging model plant lineage.</title>
        <authorList>
            <person name="Arias T."/>
            <person name="Riano-Pachon D.M."/>
            <person name="Di Stilio V.S."/>
        </authorList>
    </citation>
    <scope>NUCLEOTIDE SEQUENCE [LARGE SCALE GENOMIC DNA]</scope>
    <source>
        <strain evidence="3">cv. WT478/WT964</strain>
        <tissue evidence="2">Leaves</tissue>
    </source>
</reference>
<feature type="region of interest" description="Disordered" evidence="1">
    <location>
        <begin position="745"/>
        <end position="770"/>
    </location>
</feature>
<dbReference type="Proteomes" id="UP000554482">
    <property type="component" value="Unassembled WGS sequence"/>
</dbReference>
<feature type="compositionally biased region" description="Basic and acidic residues" evidence="1">
    <location>
        <begin position="386"/>
        <end position="400"/>
    </location>
</feature>
<feature type="compositionally biased region" description="Basic and acidic residues" evidence="1">
    <location>
        <begin position="419"/>
        <end position="465"/>
    </location>
</feature>
<protein>
    <submittedName>
        <fullName evidence="2">Putative enolase</fullName>
    </submittedName>
</protein>
<feature type="region of interest" description="Disordered" evidence="1">
    <location>
        <begin position="495"/>
        <end position="574"/>
    </location>
</feature>
<dbReference type="OrthoDB" id="1898655at2759"/>
<feature type="region of interest" description="Disordered" evidence="1">
    <location>
        <begin position="291"/>
        <end position="314"/>
    </location>
</feature>
<dbReference type="InterPro" id="IPR021916">
    <property type="entry name" value="DUF3527"/>
</dbReference>
<feature type="region of interest" description="Disordered" evidence="1">
    <location>
        <begin position="386"/>
        <end position="478"/>
    </location>
</feature>
<dbReference type="AlphaFoldDB" id="A0A7J6V6Q7"/>
<dbReference type="EMBL" id="JABWDY010037057">
    <property type="protein sequence ID" value="KAF5180696.1"/>
    <property type="molecule type" value="Genomic_DNA"/>
</dbReference>
<organism evidence="2 3">
    <name type="scientific">Thalictrum thalictroides</name>
    <name type="common">Rue-anemone</name>
    <name type="synonym">Anemone thalictroides</name>
    <dbReference type="NCBI Taxonomy" id="46969"/>
    <lineage>
        <taxon>Eukaryota</taxon>
        <taxon>Viridiplantae</taxon>
        <taxon>Streptophyta</taxon>
        <taxon>Embryophyta</taxon>
        <taxon>Tracheophyta</taxon>
        <taxon>Spermatophyta</taxon>
        <taxon>Magnoliopsida</taxon>
        <taxon>Ranunculales</taxon>
        <taxon>Ranunculaceae</taxon>
        <taxon>Thalictroideae</taxon>
        <taxon>Thalictrum</taxon>
    </lineage>
</organism>
<feature type="compositionally biased region" description="Low complexity" evidence="1">
    <location>
        <begin position="528"/>
        <end position="542"/>
    </location>
</feature>
<gene>
    <name evidence="2" type="ORF">FRX31_029718</name>
</gene>
<feature type="compositionally biased region" description="Pro residues" evidence="1">
    <location>
        <begin position="952"/>
        <end position="962"/>
    </location>
</feature>
<sequence>MLPNEVEGIRPGRHMGYSADLKKSSRYPQTSRSVKEKISSAQADQIIRLQEQLKLDKPTSKLNGDLRHEVKQTLGEGTLFPQTSAGNHQKQSVGRKEKDDELVKHMSNLPRYLQRVERGENVQEKVLNFGVLDWERLEQWKHNQKPVTHRSVMYSPSSSSTSSPFSTVGSSTLSTGSDSGILAQTKQSPARSAHVASSSKDCYSVGVKPTRANVVALQDKNKITASKNALVGQQKFPGTNDSSQKNHSKTMFEKNMKGDLNLKFTKERETSMASSKSSEVSYSLKGKTKVPEGEYAQKREKIQDSTSAPQHCPGRDKTIVLLLPKDLSRKRFTGPSRNAEFTALNDNKQTETARSSFSDGFCINEEVHFSELYSDVPRSCPQFLKTEPRKQSEMNLHRSVDSLGSKAPSKVSRSLPHSGEMHTVRSEHRQPEENKSTTEAKDLVVTQHSKESGLKTEKPPPERRGNLSPIRWPSVGRGKVSRSLSFKEASTLPPLHSTYHTVKSGPVGLSASPDGLNKDKSTTKSRNRSSPLRRLLDPLLGPKTASHFTSVEPSAEEAHSVCKPSHRPLPSSIQPTTISTNFSGSIAHENNGSQLDQNHAVSMVQALLQVTVKNGLPWFTFAVDNNSDILAATMRKTNSSEKYDCSWIYTFYSFRKSKKKSGGWMVHGGKAKSSDYVPNVVGQLKVNGSRRTKSTKSEPESHLMVREFVLLDVEPRKADQETANHQSNLELAAIVIKVPKETTGCLTSDRQQKRNHEELSHLNLPERFPNMNHPFSSRENLMSEPIVGSQNLSSIVVVLPSGVHGLPASGSPSPLLDRWKSGGSCDCGGWDVGCQLRILSSQDQNAKSLDSTTLSCAQDKFDLFIQGRGSQECIPPFSFATYNKGVHSIDFNASMSSLQAFSICIAFLHCKNLAEVSHLFQEITVQEPISMESERIKLSTQFEGKTPSSCAPFPPPSPVGRA</sequence>
<name>A0A7J6V6Q7_THATH</name>
<feature type="region of interest" description="Disordered" evidence="1">
    <location>
        <begin position="148"/>
        <end position="178"/>
    </location>
</feature>
<evidence type="ECO:0000313" key="3">
    <source>
        <dbReference type="Proteomes" id="UP000554482"/>
    </source>
</evidence>
<keyword evidence="3" id="KW-1185">Reference proteome</keyword>
<comment type="caution">
    <text evidence="2">The sequence shown here is derived from an EMBL/GenBank/DDBJ whole genome shotgun (WGS) entry which is preliminary data.</text>
</comment>
<feature type="compositionally biased region" description="Basic and acidic residues" evidence="1">
    <location>
        <begin position="750"/>
        <end position="760"/>
    </location>
</feature>
<feature type="region of interest" description="Disordered" evidence="1">
    <location>
        <begin position="941"/>
        <end position="962"/>
    </location>
</feature>
<feature type="region of interest" description="Disordered" evidence="1">
    <location>
        <begin position="1"/>
        <end position="38"/>
    </location>
</feature>
<proteinExistence type="predicted"/>
<feature type="compositionally biased region" description="Basic and acidic residues" evidence="1">
    <location>
        <begin position="291"/>
        <end position="303"/>
    </location>
</feature>
<dbReference type="PANTHER" id="PTHR31390:SF12">
    <property type="entry name" value="PUTATIVE (DUF3527)-RELATED"/>
    <property type="match status" value="1"/>
</dbReference>
<feature type="compositionally biased region" description="Low complexity" evidence="1">
    <location>
        <begin position="155"/>
        <end position="178"/>
    </location>
</feature>
<dbReference type="Pfam" id="PF12043">
    <property type="entry name" value="DUF3527"/>
    <property type="match status" value="1"/>
</dbReference>
<accession>A0A7J6V6Q7</accession>
<dbReference type="PANTHER" id="PTHR31390">
    <property type="entry name" value="EXPRESSED PROTEIN"/>
    <property type="match status" value="1"/>
</dbReference>